<keyword evidence="1" id="KW-0812">Transmembrane</keyword>
<feature type="signal peptide" evidence="2">
    <location>
        <begin position="1"/>
        <end position="21"/>
    </location>
</feature>
<dbReference type="Pfam" id="PF07589">
    <property type="entry name" value="PEP-CTERM"/>
    <property type="match status" value="1"/>
</dbReference>
<protein>
    <submittedName>
        <fullName evidence="4">PEPxxWA-CTERM sorting domain-containing protein</fullName>
    </submittedName>
</protein>
<keyword evidence="2" id="KW-0732">Signal</keyword>
<dbReference type="NCBIfam" id="NF035944">
    <property type="entry name" value="PEPxxWA-CTERM"/>
    <property type="match status" value="1"/>
</dbReference>
<accession>A0ABT9ENS6</accession>
<keyword evidence="1" id="KW-1133">Transmembrane helix</keyword>
<dbReference type="Proteomes" id="UP001230685">
    <property type="component" value="Unassembled WGS sequence"/>
</dbReference>
<keyword evidence="5" id="KW-1185">Reference proteome</keyword>
<evidence type="ECO:0000259" key="3">
    <source>
        <dbReference type="Pfam" id="PF07589"/>
    </source>
</evidence>
<feature type="domain" description="Ice-binding protein C-terminal" evidence="3">
    <location>
        <begin position="210"/>
        <end position="235"/>
    </location>
</feature>
<evidence type="ECO:0000313" key="4">
    <source>
        <dbReference type="EMBL" id="MDP1028608.1"/>
    </source>
</evidence>
<dbReference type="InterPro" id="IPR013424">
    <property type="entry name" value="Ice-binding_C"/>
</dbReference>
<name>A0ABT9ENS6_9SPHN</name>
<keyword evidence="1" id="KW-0472">Membrane</keyword>
<feature type="transmembrane region" description="Helical" evidence="1">
    <location>
        <begin position="215"/>
        <end position="233"/>
    </location>
</feature>
<sequence length="243" mass="24514">MRKISAALAFGAAVLATPAFAGVAFTSVAGTSANNTGVAGATANMTFNTPSIGTAGEATSKGLVANLSGSATRSDVVGSGQANGNGSGNFNVYTPAPYDGNGFFAIGGDGSLKLSSATGTNFSSISVFIGSIDAYNSIDLFDQTGAFIRSFSGTQLNNDVAPAYPGDGTQAGSRFVTFNATAGTLFSGIKFYNTGGNSAFEFDNVSFTAAVPEPATWAMMFLGFGMVAGAARYRRRSSKAVFA</sequence>
<gene>
    <name evidence="4" type="ORF">Q5H91_15395</name>
</gene>
<feature type="chain" id="PRO_5046784345" evidence="2">
    <location>
        <begin position="22"/>
        <end position="243"/>
    </location>
</feature>
<proteinExistence type="predicted"/>
<dbReference type="EMBL" id="JAUUDS010000011">
    <property type="protein sequence ID" value="MDP1028608.1"/>
    <property type="molecule type" value="Genomic_DNA"/>
</dbReference>
<dbReference type="RefSeq" id="WP_305174339.1">
    <property type="nucleotide sequence ID" value="NZ_JAUUDS010000011.1"/>
</dbReference>
<dbReference type="NCBIfam" id="TIGR02595">
    <property type="entry name" value="PEP_CTERM"/>
    <property type="match status" value="1"/>
</dbReference>
<reference evidence="4 5" key="1">
    <citation type="submission" date="2023-07" db="EMBL/GenBank/DDBJ databases">
        <authorList>
            <person name="Kim M.K."/>
        </authorList>
    </citation>
    <scope>NUCLEOTIDE SEQUENCE [LARGE SCALE GENOMIC DNA]</scope>
    <source>
        <strain evidence="4 5">KR1UV-12</strain>
    </source>
</reference>
<evidence type="ECO:0000256" key="2">
    <source>
        <dbReference type="SAM" id="SignalP"/>
    </source>
</evidence>
<comment type="caution">
    <text evidence="4">The sequence shown here is derived from an EMBL/GenBank/DDBJ whole genome shotgun (WGS) entry which is preliminary data.</text>
</comment>
<evidence type="ECO:0000256" key="1">
    <source>
        <dbReference type="SAM" id="Phobius"/>
    </source>
</evidence>
<organism evidence="4 5">
    <name type="scientific">Sphingomonas aurea</name>
    <dbReference type="NCBI Taxonomy" id="3063994"/>
    <lineage>
        <taxon>Bacteria</taxon>
        <taxon>Pseudomonadati</taxon>
        <taxon>Pseudomonadota</taxon>
        <taxon>Alphaproteobacteria</taxon>
        <taxon>Sphingomonadales</taxon>
        <taxon>Sphingomonadaceae</taxon>
        <taxon>Sphingomonas</taxon>
    </lineage>
</organism>
<evidence type="ECO:0000313" key="5">
    <source>
        <dbReference type="Proteomes" id="UP001230685"/>
    </source>
</evidence>